<keyword evidence="3 7" id="KW-1003">Cell membrane</keyword>
<comment type="similarity">
    <text evidence="1 7">Belongs to the FliN/MopA/SpaO family.</text>
</comment>
<keyword evidence="4 7" id="KW-0145">Chemotaxis</keyword>
<comment type="function">
    <text evidence="7">FliN is one of three proteins (FliG, FliN, FliM) that form the rotor-mounted switch complex (C ring), located at the base of the basal body. This complex interacts with the CheY and CheZ chemotaxis proteins, in addition to contacting components of the motor that determine the direction of flagellar rotation.</text>
</comment>
<name>A0AAE9YQH5_9GAMM</name>
<dbReference type="PANTHER" id="PTHR43484">
    <property type="match status" value="1"/>
</dbReference>
<protein>
    <recommendedName>
        <fullName evidence="2 7">Flagellar motor switch protein FliN</fullName>
    </recommendedName>
</protein>
<organism evidence="9 10">
    <name type="scientific">Thalassomonas actiniarum</name>
    <dbReference type="NCBI Taxonomy" id="485447"/>
    <lineage>
        <taxon>Bacteria</taxon>
        <taxon>Pseudomonadati</taxon>
        <taxon>Pseudomonadota</taxon>
        <taxon>Gammaproteobacteria</taxon>
        <taxon>Alteromonadales</taxon>
        <taxon>Colwelliaceae</taxon>
        <taxon>Thalassomonas</taxon>
    </lineage>
</organism>
<evidence type="ECO:0000256" key="7">
    <source>
        <dbReference type="RuleBase" id="RU362074"/>
    </source>
</evidence>
<evidence type="ECO:0000256" key="2">
    <source>
        <dbReference type="ARBA" id="ARBA00021897"/>
    </source>
</evidence>
<keyword evidence="9" id="KW-0282">Flagellum</keyword>
<accession>A0AAE9YQH5</accession>
<keyword evidence="9" id="KW-0966">Cell projection</keyword>
<dbReference type="InterPro" id="IPR051469">
    <property type="entry name" value="FliN/MopA/SpaO"/>
</dbReference>
<dbReference type="InterPro" id="IPR012826">
    <property type="entry name" value="FliN"/>
</dbReference>
<gene>
    <name evidence="9" type="primary">fliN</name>
    <name evidence="9" type="ORF">SG35_001270</name>
</gene>
<keyword evidence="10" id="KW-1185">Reference proteome</keyword>
<dbReference type="GO" id="GO:0003774">
    <property type="term" value="F:cytoskeletal motor activity"/>
    <property type="evidence" value="ECO:0007669"/>
    <property type="project" value="UniProtKB-UniRule"/>
</dbReference>
<proteinExistence type="inferred from homology"/>
<keyword evidence="6 7" id="KW-0472">Membrane</keyword>
<evidence type="ECO:0000259" key="8">
    <source>
        <dbReference type="Pfam" id="PF01052"/>
    </source>
</evidence>
<reference evidence="9 10" key="1">
    <citation type="journal article" date="2015" name="Genome Announc.">
        <title>Draft Genome Sequences of Marine Isolates of Thalassomonas viridans and Thalassomonas actiniarum.</title>
        <authorList>
            <person name="Olonade I."/>
            <person name="van Zyl L.J."/>
            <person name="Trindade M."/>
        </authorList>
    </citation>
    <scope>NUCLEOTIDE SEQUENCE [LARGE SCALE GENOMIC DNA]</scope>
    <source>
        <strain evidence="9 10">A5K-106</strain>
    </source>
</reference>
<evidence type="ECO:0000313" key="9">
    <source>
        <dbReference type="EMBL" id="WDD99350.1"/>
    </source>
</evidence>
<keyword evidence="9" id="KW-0969">Cilium</keyword>
<dbReference type="KEGG" id="tact:SG35_001270"/>
<dbReference type="GO" id="GO:0071973">
    <property type="term" value="P:bacterial-type flagellum-dependent cell motility"/>
    <property type="evidence" value="ECO:0007669"/>
    <property type="project" value="UniProtKB-UniRule"/>
</dbReference>
<evidence type="ECO:0000313" key="10">
    <source>
        <dbReference type="Proteomes" id="UP000032568"/>
    </source>
</evidence>
<dbReference type="AlphaFoldDB" id="A0AAE9YQH5"/>
<dbReference type="Pfam" id="PF01052">
    <property type="entry name" value="FliMN_C"/>
    <property type="match status" value="1"/>
</dbReference>
<evidence type="ECO:0000256" key="3">
    <source>
        <dbReference type="ARBA" id="ARBA00022475"/>
    </source>
</evidence>
<comment type="subcellular location">
    <subcellularLocation>
        <location evidence="7">Cell membrane</location>
        <topology evidence="7">Peripheral membrane protein</topology>
        <orientation evidence="7">Cytoplasmic side</orientation>
    </subcellularLocation>
    <subcellularLocation>
        <location evidence="7">Bacterial flagellum basal body</location>
    </subcellularLocation>
</comment>
<dbReference type="RefSeq" id="WP_044833697.1">
    <property type="nucleotide sequence ID" value="NZ_CP059735.1"/>
</dbReference>
<dbReference type="EMBL" id="CP059735">
    <property type="protein sequence ID" value="WDD99350.1"/>
    <property type="molecule type" value="Genomic_DNA"/>
</dbReference>
<dbReference type="InterPro" id="IPR036429">
    <property type="entry name" value="SpoA-like_sf"/>
</dbReference>
<feature type="domain" description="Flagellar motor switch protein FliN-like C-terminal" evidence="8">
    <location>
        <begin position="43"/>
        <end position="111"/>
    </location>
</feature>
<dbReference type="GO" id="GO:0009425">
    <property type="term" value="C:bacterial-type flagellum basal body"/>
    <property type="evidence" value="ECO:0007669"/>
    <property type="project" value="UniProtKB-SubCell"/>
</dbReference>
<evidence type="ECO:0000256" key="6">
    <source>
        <dbReference type="ARBA" id="ARBA00023136"/>
    </source>
</evidence>
<keyword evidence="7" id="KW-0975">Bacterial flagellum</keyword>
<evidence type="ECO:0000256" key="1">
    <source>
        <dbReference type="ARBA" id="ARBA00009226"/>
    </source>
</evidence>
<dbReference type="Proteomes" id="UP000032568">
    <property type="component" value="Chromosome"/>
</dbReference>
<dbReference type="SUPFAM" id="SSF101801">
    <property type="entry name" value="Surface presentation of antigens (SPOA)"/>
    <property type="match status" value="1"/>
</dbReference>
<dbReference type="PRINTS" id="PR00956">
    <property type="entry name" value="FLGMOTORFLIN"/>
</dbReference>
<sequence length="120" mass="13150">MNEFDVDNMDLELDGLDDLDDQLMEEAIAMEEKPPARDLSFFHNIPVDVTLEVASTKLMLGDLMQLSSGAVIELEKVAGEPLDVKVNGQMLASAEVVVVNGKYGIKLVDIVDDVLNGFRL</sequence>
<dbReference type="NCBIfam" id="TIGR02480">
    <property type="entry name" value="fliN"/>
    <property type="match status" value="1"/>
</dbReference>
<evidence type="ECO:0000256" key="5">
    <source>
        <dbReference type="ARBA" id="ARBA00022779"/>
    </source>
</evidence>
<keyword evidence="5 7" id="KW-0283">Flagellar rotation</keyword>
<dbReference type="InterPro" id="IPR001543">
    <property type="entry name" value="FliN-like_C"/>
</dbReference>
<dbReference type="GO" id="GO:0005886">
    <property type="term" value="C:plasma membrane"/>
    <property type="evidence" value="ECO:0007669"/>
    <property type="project" value="UniProtKB-SubCell"/>
</dbReference>
<dbReference type="Gene3D" id="2.30.330.10">
    <property type="entry name" value="SpoA-like"/>
    <property type="match status" value="1"/>
</dbReference>
<evidence type="ECO:0000256" key="4">
    <source>
        <dbReference type="ARBA" id="ARBA00022500"/>
    </source>
</evidence>
<dbReference type="PANTHER" id="PTHR43484:SF1">
    <property type="entry name" value="FLAGELLAR MOTOR SWITCH PROTEIN FLIN"/>
    <property type="match status" value="1"/>
</dbReference>
<reference evidence="9 10" key="2">
    <citation type="journal article" date="2022" name="Mar. Drugs">
        <title>Bioassay-Guided Fractionation Leads to the Detection of Cholic Acid Generated by the Rare Thalassomonas sp.</title>
        <authorList>
            <person name="Pheiffer F."/>
            <person name="Schneider Y.K."/>
            <person name="Hansen E.H."/>
            <person name="Andersen J.H."/>
            <person name="Isaksson J."/>
            <person name="Busche T."/>
            <person name="R C."/>
            <person name="Kalinowski J."/>
            <person name="Zyl L.V."/>
            <person name="Trindade M."/>
        </authorList>
    </citation>
    <scope>NUCLEOTIDE SEQUENCE [LARGE SCALE GENOMIC DNA]</scope>
    <source>
        <strain evidence="9 10">A5K-106</strain>
    </source>
</reference>
<dbReference type="InterPro" id="IPR001172">
    <property type="entry name" value="FliN_T3SS_HrcQb"/>
</dbReference>
<dbReference type="GO" id="GO:0006935">
    <property type="term" value="P:chemotaxis"/>
    <property type="evidence" value="ECO:0007669"/>
    <property type="project" value="UniProtKB-KW"/>
</dbReference>